<dbReference type="RefSeq" id="XP_006874876.1">
    <property type="nucleotide sequence ID" value="XM_006874814.1"/>
</dbReference>
<keyword evidence="9 12" id="KW-0675">Receptor</keyword>
<dbReference type="GO" id="GO:0004930">
    <property type="term" value="F:G protein-coupled receptor activity"/>
    <property type="evidence" value="ECO:0007669"/>
    <property type="project" value="UniProtKB-KW"/>
</dbReference>
<dbReference type="PANTHER" id="PTHR24241">
    <property type="entry name" value="NEUROPEPTIDE RECEPTOR-RELATED G-PROTEIN COUPLED RECEPTOR"/>
    <property type="match status" value="1"/>
</dbReference>
<dbReference type="Pfam" id="PF00001">
    <property type="entry name" value="7tm_1"/>
    <property type="match status" value="1"/>
</dbReference>
<name>A0A9B0X0N3_CHRAS</name>
<evidence type="ECO:0000256" key="13">
    <source>
        <dbReference type="SAM" id="Phobius"/>
    </source>
</evidence>
<keyword evidence="11 12" id="KW-0807">Transducer</keyword>
<dbReference type="AlphaFoldDB" id="A0A9B0X0N3"/>
<dbReference type="GO" id="GO:0042277">
    <property type="term" value="F:peptide binding"/>
    <property type="evidence" value="ECO:0007669"/>
    <property type="project" value="TreeGrafter"/>
</dbReference>
<protein>
    <recommendedName>
        <fullName evidence="2">Gonadotropin-releasing hormone receptor</fullName>
    </recommendedName>
</protein>
<dbReference type="GO" id="GO:0005886">
    <property type="term" value="C:plasma membrane"/>
    <property type="evidence" value="ECO:0007669"/>
    <property type="project" value="UniProtKB-SubCell"/>
</dbReference>
<organism evidence="15 16">
    <name type="scientific">Chrysochloris asiatica</name>
    <name type="common">Cape golden mole</name>
    <dbReference type="NCBI Taxonomy" id="185453"/>
    <lineage>
        <taxon>Eukaryota</taxon>
        <taxon>Metazoa</taxon>
        <taxon>Chordata</taxon>
        <taxon>Craniata</taxon>
        <taxon>Vertebrata</taxon>
        <taxon>Euteleostomi</taxon>
        <taxon>Mammalia</taxon>
        <taxon>Eutheria</taxon>
        <taxon>Afrotheria</taxon>
        <taxon>Chrysochloridae</taxon>
        <taxon>Chrysochlorinae</taxon>
        <taxon>Chrysochloris</taxon>
    </lineage>
</organism>
<dbReference type="CTD" id="2798"/>
<feature type="transmembrane region" description="Helical" evidence="13">
    <location>
        <begin position="78"/>
        <end position="97"/>
    </location>
</feature>
<evidence type="ECO:0000256" key="2">
    <source>
        <dbReference type="ARBA" id="ARBA00016040"/>
    </source>
</evidence>
<keyword evidence="8" id="KW-1015">Disulfide bond</keyword>
<proteinExistence type="inferred from homology"/>
<evidence type="ECO:0000313" key="16">
    <source>
        <dbReference type="RefSeq" id="XP_006874876.1"/>
    </source>
</evidence>
<dbReference type="PROSITE" id="PS00237">
    <property type="entry name" value="G_PROTEIN_RECEP_F1_1"/>
    <property type="match status" value="1"/>
</dbReference>
<dbReference type="GeneID" id="102824185"/>
<evidence type="ECO:0000256" key="3">
    <source>
        <dbReference type="ARBA" id="ARBA00022475"/>
    </source>
</evidence>
<feature type="transmembrane region" description="Helical" evidence="13">
    <location>
        <begin position="117"/>
        <end position="137"/>
    </location>
</feature>
<accession>A0A9B0X0N3</accession>
<feature type="transmembrane region" description="Helical" evidence="13">
    <location>
        <begin position="213"/>
        <end position="238"/>
    </location>
</feature>
<sequence length="328" mass="37815">MASSVSPEQNQNHCSVINNSIPLIQGSLPTLTLSGKIRVTATFFLFLLSTTFNASFLLKLQKWTQKKEKGKKLSRMKVLLKHLTLGNLLETLIVMPLDGMWNITVQWYAGEFLCKVLSYLKLFSMYSPAFMMVVISLDRSLAITKPIAMKRYSKLRQSMISLAWILSCVFAGPQLYIFRVIHVADSSEQTDVFSQCATHCSFPQWWHQASYNFFTFSCLFIIPLLIMLICNAKIIFALTQVLHQDPHKLQLNQSKSNIPRARLRTLKMTVVFATSFTVCWTPYYVLGIWYWFDPEMLNKVSDPVNHFFFLFALLNPCFDPLIYGYFSL</sequence>
<feature type="domain" description="G-protein coupled receptors family 1 profile" evidence="14">
    <location>
        <begin position="52"/>
        <end position="323"/>
    </location>
</feature>
<evidence type="ECO:0000256" key="9">
    <source>
        <dbReference type="ARBA" id="ARBA00023170"/>
    </source>
</evidence>
<dbReference type="OrthoDB" id="6022667at2759"/>
<dbReference type="GO" id="GO:0032870">
    <property type="term" value="P:cellular response to hormone stimulus"/>
    <property type="evidence" value="ECO:0007669"/>
    <property type="project" value="TreeGrafter"/>
</dbReference>
<keyword evidence="10" id="KW-0325">Glycoprotein</keyword>
<keyword evidence="15" id="KW-1185">Reference proteome</keyword>
<evidence type="ECO:0000256" key="11">
    <source>
        <dbReference type="ARBA" id="ARBA00023224"/>
    </source>
</evidence>
<feature type="transmembrane region" description="Helical" evidence="13">
    <location>
        <begin position="37"/>
        <end position="58"/>
    </location>
</feature>
<reference evidence="16" key="1">
    <citation type="submission" date="2025-08" db="UniProtKB">
        <authorList>
            <consortium name="RefSeq"/>
        </authorList>
    </citation>
    <scope>IDENTIFICATION</scope>
    <source>
        <tissue evidence="16">Spleen</tissue>
    </source>
</reference>
<dbReference type="InterPro" id="IPR000276">
    <property type="entry name" value="GPCR_Rhodpsn"/>
</dbReference>
<dbReference type="Gene3D" id="1.20.1070.10">
    <property type="entry name" value="Rhodopsin 7-helix transmembrane proteins"/>
    <property type="match status" value="1"/>
</dbReference>
<feature type="transmembrane region" description="Helical" evidence="13">
    <location>
        <begin position="158"/>
        <end position="178"/>
    </location>
</feature>
<dbReference type="GO" id="GO:0016500">
    <property type="term" value="F:protein-hormone receptor activity"/>
    <property type="evidence" value="ECO:0007669"/>
    <property type="project" value="InterPro"/>
</dbReference>
<dbReference type="PRINTS" id="PR00529">
    <property type="entry name" value="GNADOTRPHINR"/>
</dbReference>
<evidence type="ECO:0000256" key="6">
    <source>
        <dbReference type="ARBA" id="ARBA00023040"/>
    </source>
</evidence>
<evidence type="ECO:0000256" key="10">
    <source>
        <dbReference type="ARBA" id="ARBA00023180"/>
    </source>
</evidence>
<dbReference type="InterPro" id="IPR001658">
    <property type="entry name" value="GphnRH_fam_rcpt"/>
</dbReference>
<evidence type="ECO:0000256" key="12">
    <source>
        <dbReference type="RuleBase" id="RU000688"/>
    </source>
</evidence>
<evidence type="ECO:0000259" key="14">
    <source>
        <dbReference type="PROSITE" id="PS50262"/>
    </source>
</evidence>
<dbReference type="Proteomes" id="UP000504623">
    <property type="component" value="Unplaced"/>
</dbReference>
<keyword evidence="6 12" id="KW-0297">G-protein coupled receptor</keyword>
<dbReference type="SUPFAM" id="SSF81321">
    <property type="entry name" value="Family A G protein-coupled receptor-like"/>
    <property type="match status" value="1"/>
</dbReference>
<evidence type="ECO:0000256" key="5">
    <source>
        <dbReference type="ARBA" id="ARBA00022989"/>
    </source>
</evidence>
<evidence type="ECO:0000313" key="15">
    <source>
        <dbReference type="Proteomes" id="UP000504623"/>
    </source>
</evidence>
<comment type="similarity">
    <text evidence="12">Belongs to the G-protein coupled receptor 1 family.</text>
</comment>
<dbReference type="PANTHER" id="PTHR24241:SF22">
    <property type="entry name" value="GONADOTROPIN-RELEASING HORMONE RECEPTOR"/>
    <property type="match status" value="1"/>
</dbReference>
<feature type="transmembrane region" description="Helical" evidence="13">
    <location>
        <begin position="304"/>
        <end position="326"/>
    </location>
</feature>
<dbReference type="InterPro" id="IPR017452">
    <property type="entry name" value="GPCR_Rhodpsn_7TM"/>
</dbReference>
<evidence type="ECO:0000256" key="4">
    <source>
        <dbReference type="ARBA" id="ARBA00022692"/>
    </source>
</evidence>
<evidence type="ECO:0000256" key="8">
    <source>
        <dbReference type="ARBA" id="ARBA00023157"/>
    </source>
</evidence>
<keyword evidence="7 13" id="KW-0472">Membrane</keyword>
<keyword evidence="3" id="KW-1003">Cell membrane</keyword>
<dbReference type="FunFam" id="1.20.1070.10:FF:000203">
    <property type="entry name" value="gonadotropin-releasing hormone receptor"/>
    <property type="match status" value="1"/>
</dbReference>
<gene>
    <name evidence="16" type="primary">GNRHR</name>
</gene>
<keyword evidence="5 13" id="KW-1133">Transmembrane helix</keyword>
<dbReference type="PRINTS" id="PR00237">
    <property type="entry name" value="GPCRRHODOPSN"/>
</dbReference>
<dbReference type="PROSITE" id="PS50262">
    <property type="entry name" value="G_PROTEIN_RECEP_F1_2"/>
    <property type="match status" value="1"/>
</dbReference>
<feature type="transmembrane region" description="Helical" evidence="13">
    <location>
        <begin position="270"/>
        <end position="292"/>
    </location>
</feature>
<keyword evidence="4 12" id="KW-0812">Transmembrane</keyword>
<comment type="subcellular location">
    <subcellularLocation>
        <location evidence="1">Cell membrane</location>
        <topology evidence="1">Multi-pass membrane protein</topology>
    </subcellularLocation>
</comment>
<evidence type="ECO:0000256" key="1">
    <source>
        <dbReference type="ARBA" id="ARBA00004651"/>
    </source>
</evidence>
<evidence type="ECO:0000256" key="7">
    <source>
        <dbReference type="ARBA" id="ARBA00023136"/>
    </source>
</evidence>